<protein>
    <submittedName>
        <fullName evidence="1">Uncharacterized protein</fullName>
    </submittedName>
</protein>
<evidence type="ECO:0000313" key="2">
    <source>
        <dbReference type="Proteomes" id="UP000199440"/>
    </source>
</evidence>
<dbReference type="AlphaFoldDB" id="A0A1G9YWF9"/>
<reference evidence="1 2" key="1">
    <citation type="submission" date="2016-10" db="EMBL/GenBank/DDBJ databases">
        <authorList>
            <person name="de Groot N.N."/>
        </authorList>
    </citation>
    <scope>NUCLEOTIDE SEQUENCE [LARGE SCALE GENOMIC DNA]</scope>
    <source>
        <strain evidence="1 2">DSM 19886</strain>
    </source>
</reference>
<gene>
    <name evidence="1" type="ORF">SAMN04488514_1277</name>
</gene>
<evidence type="ECO:0000313" key="1">
    <source>
        <dbReference type="EMBL" id="SDN12713.1"/>
    </source>
</evidence>
<organism evidence="1 2">
    <name type="scientific">Kriegella aquimaris</name>
    <dbReference type="NCBI Taxonomy" id="192904"/>
    <lineage>
        <taxon>Bacteria</taxon>
        <taxon>Pseudomonadati</taxon>
        <taxon>Bacteroidota</taxon>
        <taxon>Flavobacteriia</taxon>
        <taxon>Flavobacteriales</taxon>
        <taxon>Flavobacteriaceae</taxon>
        <taxon>Kriegella</taxon>
    </lineage>
</organism>
<dbReference type="Proteomes" id="UP000199440">
    <property type="component" value="Unassembled WGS sequence"/>
</dbReference>
<accession>A0A1G9YWF9</accession>
<name>A0A1G9YWF9_9FLAO</name>
<dbReference type="STRING" id="192904.SAMN04488514_1277"/>
<dbReference type="EMBL" id="FNGV01000027">
    <property type="protein sequence ID" value="SDN12713.1"/>
    <property type="molecule type" value="Genomic_DNA"/>
</dbReference>
<keyword evidence="2" id="KW-1185">Reference proteome</keyword>
<sequence>MAFLYIYSLGKTEEIAYKNPLRLVYETVTNKLEKRIVLNGTKRSKKRTKGNGQN</sequence>
<proteinExistence type="predicted"/>